<feature type="chain" id="PRO_5012894252" evidence="14">
    <location>
        <begin position="21"/>
        <end position="1160"/>
    </location>
</feature>
<dbReference type="GO" id="GO:0005886">
    <property type="term" value="C:plasma membrane"/>
    <property type="evidence" value="ECO:0007669"/>
    <property type="project" value="UniProtKB-SubCell"/>
</dbReference>
<feature type="domain" description="Cadherin" evidence="15">
    <location>
        <begin position="243"/>
        <end position="350"/>
    </location>
</feature>
<dbReference type="EMBL" id="NEDP02005411">
    <property type="protein sequence ID" value="OWF41280.1"/>
    <property type="molecule type" value="Genomic_DNA"/>
</dbReference>
<dbReference type="FunFam" id="2.60.40.60:FF:000007">
    <property type="entry name" value="Protocadherin alpha 2"/>
    <property type="match status" value="1"/>
</dbReference>
<feature type="transmembrane region" description="Helical" evidence="13">
    <location>
        <begin position="782"/>
        <end position="807"/>
    </location>
</feature>
<organism evidence="16 17">
    <name type="scientific">Mizuhopecten yessoensis</name>
    <name type="common">Japanese scallop</name>
    <name type="synonym">Patinopecten yessoensis</name>
    <dbReference type="NCBI Taxonomy" id="6573"/>
    <lineage>
        <taxon>Eukaryota</taxon>
        <taxon>Metazoa</taxon>
        <taxon>Spiralia</taxon>
        <taxon>Lophotrochozoa</taxon>
        <taxon>Mollusca</taxon>
        <taxon>Bivalvia</taxon>
        <taxon>Autobranchia</taxon>
        <taxon>Pteriomorphia</taxon>
        <taxon>Pectinida</taxon>
        <taxon>Pectinoidea</taxon>
        <taxon>Pectinidae</taxon>
        <taxon>Mizuhopecten</taxon>
    </lineage>
</organism>
<proteinExistence type="predicted"/>
<feature type="region of interest" description="Disordered" evidence="12">
    <location>
        <begin position="923"/>
        <end position="1080"/>
    </location>
</feature>
<feature type="domain" description="Cadherin" evidence="15">
    <location>
        <begin position="362"/>
        <end position="460"/>
    </location>
</feature>
<dbReference type="OrthoDB" id="6252479at2759"/>
<dbReference type="PROSITE" id="PS00232">
    <property type="entry name" value="CADHERIN_1"/>
    <property type="match status" value="3"/>
</dbReference>
<feature type="compositionally biased region" description="Polar residues" evidence="12">
    <location>
        <begin position="1008"/>
        <end position="1038"/>
    </location>
</feature>
<gene>
    <name evidence="16" type="ORF">KP79_PYT13118</name>
</gene>
<evidence type="ECO:0000313" key="17">
    <source>
        <dbReference type="Proteomes" id="UP000242188"/>
    </source>
</evidence>
<keyword evidence="4 14" id="KW-0732">Signal</keyword>
<keyword evidence="17" id="KW-1185">Reference proteome</keyword>
<dbReference type="Proteomes" id="UP000242188">
    <property type="component" value="Unassembled WGS sequence"/>
</dbReference>
<dbReference type="PANTHER" id="PTHR24028:SF146">
    <property type="entry name" value="CADHERIN 96CB, ISOFORM D-RELATED"/>
    <property type="match status" value="1"/>
</dbReference>
<evidence type="ECO:0000256" key="8">
    <source>
        <dbReference type="ARBA" id="ARBA00022989"/>
    </source>
</evidence>
<protein>
    <submittedName>
        <fullName evidence="16">Protocadherin-11 X-linked</fullName>
    </submittedName>
</protein>
<dbReference type="PRINTS" id="PR00205">
    <property type="entry name" value="CADHERIN"/>
</dbReference>
<keyword evidence="9 13" id="KW-0472">Membrane</keyword>
<keyword evidence="7" id="KW-0130">Cell adhesion</keyword>
<evidence type="ECO:0000256" key="1">
    <source>
        <dbReference type="ARBA" id="ARBA00004251"/>
    </source>
</evidence>
<dbReference type="InterPro" id="IPR013164">
    <property type="entry name" value="Cadherin_N"/>
</dbReference>
<feature type="compositionally biased region" description="Polar residues" evidence="12">
    <location>
        <begin position="1047"/>
        <end position="1056"/>
    </location>
</feature>
<dbReference type="GO" id="GO:0005509">
    <property type="term" value="F:calcium ion binding"/>
    <property type="evidence" value="ECO:0007669"/>
    <property type="project" value="UniProtKB-UniRule"/>
</dbReference>
<dbReference type="PROSITE" id="PS50268">
    <property type="entry name" value="CADHERIN_2"/>
    <property type="match status" value="7"/>
</dbReference>
<dbReference type="InterPro" id="IPR020894">
    <property type="entry name" value="Cadherin_CS"/>
</dbReference>
<feature type="compositionally biased region" description="Polar residues" evidence="12">
    <location>
        <begin position="1066"/>
        <end position="1080"/>
    </location>
</feature>
<keyword evidence="3 13" id="KW-0812">Transmembrane</keyword>
<keyword evidence="10" id="KW-0325">Glycoprotein</keyword>
<dbReference type="SMART" id="SM00112">
    <property type="entry name" value="CA"/>
    <property type="match status" value="7"/>
</dbReference>
<evidence type="ECO:0000256" key="7">
    <source>
        <dbReference type="ARBA" id="ARBA00022889"/>
    </source>
</evidence>
<dbReference type="PANTHER" id="PTHR24028">
    <property type="entry name" value="CADHERIN-87A"/>
    <property type="match status" value="1"/>
</dbReference>
<evidence type="ECO:0000256" key="11">
    <source>
        <dbReference type="PROSITE-ProRule" id="PRU00043"/>
    </source>
</evidence>
<sequence length="1160" mass="128645">MCVFLPLLVLALTLVSQCQAEIRFTIFEELPIGHEVGNIALAGKFNENRTTEELNALEFSFLETTQNTKYFELNIRTGILTVKKRIDRDAICSVECNLDFEVVIRSSMSQDIFFPSVTVVVEDTNDNIPVFQHTSWKLEIPENAAPNSAYNIIPATDNDTSLQFSIQNYSLSPATTLFTLNVTKKLDGKFLVQLVVKHPLDRELQSFYQMYVTAEDGGPTPNSGKMLVNISVTDLNDNPPIFTKSVYNVTVKEDTLPNTSILQVKATDKDAGENGRVTYRIVPTTDTIIQDLFHIDASTGDLHILTQLTYKPGESYTMITEATDHGDTKKVTQARVNVYVEDSGNNPPTVRINILSGSGNVVSIQESANVGAFVAHVSVEDSDQGENGRVDCVVSSAFFRAENIPPGKGFKILLNHELDRENEVNHSVIVTCHDFGSPVMNVSANFTVSVTDDNDNDPIFLKNPYTARILENNQIGDKIVQVSARDIDEGVNSQVHYYLHSDAGSNFAIQSESGVITATNSFNREQNADFKFKVLAVDRGDPPRTGTASVYVVVEDENDNKPVFNQTIFAFDILENKVADSFVGQVGAIDPDKGDNSRITYYISPQDELLVPFIVFPNGDIRTSQQLDRESQSQYNFVVYATDHGDRPLNSSAYVTVYVMDTNDNDPIIIYPNKTNHTIWSKSGTSLPLTTIQAYDIDEGSNKQLTYYIHEGNDDDMFLLHPESGELFLNSNYPIGKDKSVNLVICVKDGGLPVRAKCAQLTAVITVNNATNTGAQRESTSYITISIVVVIVTVLVSAAIILTIFFLRKIDKNRQKQKYGANGPLGVPMPNSYSSSPASSQQDVNSDAEFMERKKKEVTFSPSTSFDNMNNKGMDMTYQITTDTKPGMYLYDSVPAPETSRKNTQQTAQLNALHLQQLLFKTHQQEQAESSAPPRVAHPSDSNSDTSGETIPSDSGRGGSEDEVPNSHHTGDDSRSFDCGSYNSHTGSFRPAPNIPLRKQKLPPQVQAKISNNRLYPKSSTPTQMFTGPNRPYSTSTEHLNEKKLLSDSNSVQRGQKNGPYVRSAPSHSSFTSPHTQSYLDSKAKSSNFNTWNYLQPNHSVNYSNISKDRDYFNLRTDSISTFRSRDDDDDAATTTSGSYTINPEELEDDLYRTHQDMVV</sequence>
<dbReference type="FunFam" id="2.60.40.60:FF:000020">
    <property type="entry name" value="Dachsous cadherin-related 1b"/>
    <property type="match status" value="3"/>
</dbReference>
<dbReference type="SUPFAM" id="SSF49313">
    <property type="entry name" value="Cadherin-like"/>
    <property type="match status" value="6"/>
</dbReference>
<evidence type="ECO:0000256" key="3">
    <source>
        <dbReference type="ARBA" id="ARBA00022692"/>
    </source>
</evidence>
<feature type="domain" description="Cadherin" evidence="15">
    <location>
        <begin position="461"/>
        <end position="564"/>
    </location>
</feature>
<feature type="domain" description="Cadherin" evidence="15">
    <location>
        <begin position="681"/>
        <end position="782"/>
    </location>
</feature>
<evidence type="ECO:0000256" key="9">
    <source>
        <dbReference type="ARBA" id="ARBA00023136"/>
    </source>
</evidence>
<keyword evidence="5" id="KW-0677">Repeat</keyword>
<feature type="domain" description="Cadherin" evidence="15">
    <location>
        <begin position="18"/>
        <end position="131"/>
    </location>
</feature>
<evidence type="ECO:0000313" key="16">
    <source>
        <dbReference type="EMBL" id="OWF41280.1"/>
    </source>
</evidence>
<dbReference type="Pfam" id="PF00028">
    <property type="entry name" value="Cadherin"/>
    <property type="match status" value="4"/>
</dbReference>
<evidence type="ECO:0000256" key="10">
    <source>
        <dbReference type="ARBA" id="ARBA00023180"/>
    </source>
</evidence>
<accession>A0A210PXR0</accession>
<feature type="domain" description="Cadherin" evidence="15">
    <location>
        <begin position="565"/>
        <end position="669"/>
    </location>
</feature>
<dbReference type="InterPro" id="IPR050174">
    <property type="entry name" value="Protocadherin/Cadherin-CA"/>
</dbReference>
<dbReference type="CDD" id="cd11304">
    <property type="entry name" value="Cadherin_repeat"/>
    <property type="match status" value="7"/>
</dbReference>
<evidence type="ECO:0000256" key="6">
    <source>
        <dbReference type="ARBA" id="ARBA00022837"/>
    </source>
</evidence>
<reference evidence="16 17" key="1">
    <citation type="journal article" date="2017" name="Nat. Ecol. Evol.">
        <title>Scallop genome provides insights into evolution of bilaterian karyotype and development.</title>
        <authorList>
            <person name="Wang S."/>
            <person name="Zhang J."/>
            <person name="Jiao W."/>
            <person name="Li J."/>
            <person name="Xun X."/>
            <person name="Sun Y."/>
            <person name="Guo X."/>
            <person name="Huan P."/>
            <person name="Dong B."/>
            <person name="Zhang L."/>
            <person name="Hu X."/>
            <person name="Sun X."/>
            <person name="Wang J."/>
            <person name="Zhao C."/>
            <person name="Wang Y."/>
            <person name="Wang D."/>
            <person name="Huang X."/>
            <person name="Wang R."/>
            <person name="Lv J."/>
            <person name="Li Y."/>
            <person name="Zhang Z."/>
            <person name="Liu B."/>
            <person name="Lu W."/>
            <person name="Hui Y."/>
            <person name="Liang J."/>
            <person name="Zhou Z."/>
            <person name="Hou R."/>
            <person name="Li X."/>
            <person name="Liu Y."/>
            <person name="Li H."/>
            <person name="Ning X."/>
            <person name="Lin Y."/>
            <person name="Zhao L."/>
            <person name="Xing Q."/>
            <person name="Dou J."/>
            <person name="Li Y."/>
            <person name="Mao J."/>
            <person name="Guo H."/>
            <person name="Dou H."/>
            <person name="Li T."/>
            <person name="Mu C."/>
            <person name="Jiang W."/>
            <person name="Fu Q."/>
            <person name="Fu X."/>
            <person name="Miao Y."/>
            <person name="Liu J."/>
            <person name="Yu Q."/>
            <person name="Li R."/>
            <person name="Liao H."/>
            <person name="Li X."/>
            <person name="Kong Y."/>
            <person name="Jiang Z."/>
            <person name="Chourrout D."/>
            <person name="Li R."/>
            <person name="Bao Z."/>
        </authorList>
    </citation>
    <scope>NUCLEOTIDE SEQUENCE [LARGE SCALE GENOMIC DNA]</scope>
    <source>
        <strain evidence="16 17">PY_sf001</strain>
    </source>
</reference>
<evidence type="ECO:0000259" key="15">
    <source>
        <dbReference type="PROSITE" id="PS50268"/>
    </source>
</evidence>
<keyword evidence="6 11" id="KW-0106">Calcium</keyword>
<feature type="signal peptide" evidence="14">
    <location>
        <begin position="1"/>
        <end position="20"/>
    </location>
</feature>
<dbReference type="Pfam" id="PF08266">
    <property type="entry name" value="Cadherin_2"/>
    <property type="match status" value="1"/>
</dbReference>
<dbReference type="InterPro" id="IPR015919">
    <property type="entry name" value="Cadherin-like_sf"/>
</dbReference>
<evidence type="ECO:0000256" key="4">
    <source>
        <dbReference type="ARBA" id="ARBA00022729"/>
    </source>
</evidence>
<dbReference type="InterPro" id="IPR002126">
    <property type="entry name" value="Cadherin-like_dom"/>
</dbReference>
<name>A0A210PXR0_MIZYE</name>
<evidence type="ECO:0000256" key="12">
    <source>
        <dbReference type="SAM" id="MobiDB-lite"/>
    </source>
</evidence>
<evidence type="ECO:0000256" key="2">
    <source>
        <dbReference type="ARBA" id="ARBA00022475"/>
    </source>
</evidence>
<dbReference type="Gene3D" id="2.60.40.60">
    <property type="entry name" value="Cadherins"/>
    <property type="match status" value="7"/>
</dbReference>
<feature type="compositionally biased region" description="Polar residues" evidence="12">
    <location>
        <begin position="940"/>
        <end position="953"/>
    </location>
</feature>
<feature type="compositionally biased region" description="Basic and acidic residues" evidence="12">
    <location>
        <begin position="965"/>
        <end position="976"/>
    </location>
</feature>
<evidence type="ECO:0000256" key="13">
    <source>
        <dbReference type="SAM" id="Phobius"/>
    </source>
</evidence>
<feature type="region of interest" description="Disordered" evidence="12">
    <location>
        <begin position="819"/>
        <end position="848"/>
    </location>
</feature>
<evidence type="ECO:0000256" key="5">
    <source>
        <dbReference type="ARBA" id="ARBA00022737"/>
    </source>
</evidence>
<keyword evidence="2" id="KW-1003">Cell membrane</keyword>
<comment type="subcellular location">
    <subcellularLocation>
        <location evidence="1">Cell membrane</location>
        <topology evidence="1">Single-pass type I membrane protein</topology>
    </subcellularLocation>
</comment>
<comment type="caution">
    <text evidence="16">The sequence shown here is derived from an EMBL/GenBank/DDBJ whole genome shotgun (WGS) entry which is preliminary data.</text>
</comment>
<dbReference type="AlphaFoldDB" id="A0A210PXR0"/>
<dbReference type="FunFam" id="2.60.40.60:FF:000092">
    <property type="entry name" value="Protocadherin 8"/>
    <property type="match status" value="1"/>
</dbReference>
<evidence type="ECO:0000256" key="14">
    <source>
        <dbReference type="SAM" id="SignalP"/>
    </source>
</evidence>
<feature type="domain" description="Cadherin" evidence="15">
    <location>
        <begin position="132"/>
        <end position="242"/>
    </location>
</feature>
<keyword evidence="8 13" id="KW-1133">Transmembrane helix</keyword>
<dbReference type="GO" id="GO:0007156">
    <property type="term" value="P:homophilic cell adhesion via plasma membrane adhesion molecules"/>
    <property type="evidence" value="ECO:0007669"/>
    <property type="project" value="InterPro"/>
</dbReference>